<dbReference type="EMBL" id="KU574722">
    <property type="protein sequence ID" value="AMM43940.1"/>
    <property type="molecule type" value="Genomic_DNA"/>
</dbReference>
<dbReference type="InterPro" id="IPR027417">
    <property type="entry name" value="P-loop_NTPase"/>
</dbReference>
<dbReference type="Gene3D" id="3.40.50.300">
    <property type="entry name" value="P-loop containing nucleotide triphosphate hydrolases"/>
    <property type="match status" value="1"/>
</dbReference>
<evidence type="ECO:0000313" key="2">
    <source>
        <dbReference type="EMBL" id="AMM43940.1"/>
    </source>
</evidence>
<protein>
    <recommendedName>
        <fullName evidence="1">ATPase AAA-type core domain-containing protein</fullName>
    </recommendedName>
</protein>
<dbReference type="GO" id="GO:0016887">
    <property type="term" value="F:ATP hydrolysis activity"/>
    <property type="evidence" value="ECO:0007669"/>
    <property type="project" value="InterPro"/>
</dbReference>
<name>A0A1L2CV78_9CAUD</name>
<reference evidence="3" key="1">
    <citation type="submission" date="2016-01" db="EMBL/GenBank/DDBJ databases">
        <title>Isolation and Characterization of Enterobacteria phage CBB.</title>
        <authorList>
            <person name="Buttimer C.T.H."/>
            <person name="Hendrix H."/>
            <person name="Alexandre H."/>
            <person name="O'Mahony J."/>
            <person name="Lavigne R."/>
            <person name="Coffey A."/>
        </authorList>
    </citation>
    <scope>NUCLEOTIDE SEQUENCE [LARGE SCALE GENOMIC DNA]</scope>
</reference>
<dbReference type="GO" id="GO:0005524">
    <property type="term" value="F:ATP binding"/>
    <property type="evidence" value="ECO:0007669"/>
    <property type="project" value="InterPro"/>
</dbReference>
<dbReference type="InterPro" id="IPR003959">
    <property type="entry name" value="ATPase_AAA_core"/>
</dbReference>
<dbReference type="Proteomes" id="UP000223891">
    <property type="component" value="Segment"/>
</dbReference>
<evidence type="ECO:0000259" key="1">
    <source>
        <dbReference type="Pfam" id="PF00004"/>
    </source>
</evidence>
<sequence>MYNQSGDVITIAREFGNKIEKIPAGTYTVEQNPQTGQYYLLSSAPFTRPEKVYGEMASRNEKVINTYLKREGKNTGVLLSGTKGAGKTQLAKDVSIALAGMGIPTIIIQNCYTDGGFINFIKDIKDKALILFDEFEKVYSEREHQEAILTLLDGTGSYNKLYILTSNNRNVSEFLRNRPSRIFYHFEYKKLAKQVMFDLLNDKLVNKSFIPQFDTLWEVAETISFDMIQCLIEELNRYPTQTFTETFRELNVEVETREGNSFALTEFTIDGQEIKFDAKYTNRFTAFSFMSKYDCLRAYIYADEGTREKELLAIGARVYDMDWEDDEVAAESDSESEEAVALREIQYFLNLEFDKADTVVNSTSITINRAFGEHRVHAKFSKVDAPDVIETMFDGK</sequence>
<feature type="domain" description="ATPase AAA-type core" evidence="1">
    <location>
        <begin position="77"/>
        <end position="182"/>
    </location>
</feature>
<gene>
    <name evidence="2" type="ORF">CBB_377</name>
</gene>
<evidence type="ECO:0000313" key="3">
    <source>
        <dbReference type="Proteomes" id="UP000223891"/>
    </source>
</evidence>
<organism evidence="2 3">
    <name type="scientific">Pectobacterium phage vB_PcaM_CBB</name>
    <dbReference type="NCBI Taxonomy" id="2772511"/>
    <lineage>
        <taxon>Viruses</taxon>
        <taxon>Duplodnaviria</taxon>
        <taxon>Heunggongvirae</taxon>
        <taxon>Uroviricota</taxon>
        <taxon>Caudoviricetes</taxon>
        <taxon>Mimasvirus</taxon>
        <taxon>Mimasvirus CBB</taxon>
    </lineage>
</organism>
<proteinExistence type="predicted"/>
<dbReference type="SUPFAM" id="SSF52540">
    <property type="entry name" value="P-loop containing nucleoside triphosphate hydrolases"/>
    <property type="match status" value="1"/>
</dbReference>
<accession>A0A1L2CV78</accession>
<dbReference type="Pfam" id="PF00004">
    <property type="entry name" value="AAA"/>
    <property type="match status" value="1"/>
</dbReference>
<keyword evidence="3" id="KW-1185">Reference proteome</keyword>